<accession>A0A5Q2FGH3</accession>
<gene>
    <name evidence="2" type="ORF">Rai3103_06705</name>
</gene>
<sequence>MKAFLCGSYKWANKGDAALVVSLIAWLRRLDVNATGMTSFDPVGDQTHYDIPVHAMPVRPPGRYRLFAEGLLSRSQLARRMLARCRMLVAWGWFVYFPYWGRLYVRHPWVARVFSTRSTWVLAKEMRGSDVVIGVPGGYIQAPRLIDDWWLLHLPGFLLAKGMGKPVILSPCSVGPFDSAHLALAKRFLMSLDLIAVREDYTVLLLEGLGISEDRLSRSPDMAFLFDRQDIGAFGQLALASLEKYAVEHSGLVGVSVREHSFPGSVNPQARMDAYLAECAFALRRLHDAGAGIVLIHQTEEDARVTSELGRLLQQEHVPCIVLDPRLEPWDLRQVYRKLDMLIGTRMHANILAMGAGTPVVGIGYEHKTMGILARLGLDEWGLWIDQVVDGDLWPLVQRCWNARAANCSLLPSVLKSVDDEFDRVGREIARVVKG</sequence>
<organism evidence="2 3">
    <name type="scientific">Raineyella fluvialis</name>
    <dbReference type="NCBI Taxonomy" id="2662261"/>
    <lineage>
        <taxon>Bacteria</taxon>
        <taxon>Bacillati</taxon>
        <taxon>Actinomycetota</taxon>
        <taxon>Actinomycetes</taxon>
        <taxon>Propionibacteriales</taxon>
        <taxon>Propionibacteriaceae</taxon>
        <taxon>Raineyella</taxon>
    </lineage>
</organism>
<reference evidence="2 3" key="1">
    <citation type="submission" date="2019-10" db="EMBL/GenBank/DDBJ databases">
        <title>Genomic analysis of Raineyella sp. CBA3103.</title>
        <authorList>
            <person name="Roh S.W."/>
        </authorList>
    </citation>
    <scope>NUCLEOTIDE SEQUENCE [LARGE SCALE GENOMIC DNA]</scope>
    <source>
        <strain evidence="2 3">CBA3103</strain>
    </source>
</reference>
<proteinExistence type="predicted"/>
<dbReference type="PANTHER" id="PTHR36836:SF1">
    <property type="entry name" value="COLANIC ACID BIOSYNTHESIS PROTEIN WCAK"/>
    <property type="match status" value="1"/>
</dbReference>
<protein>
    <recommendedName>
        <fullName evidence="1">Polysaccharide pyruvyl transferase domain-containing protein</fullName>
    </recommendedName>
</protein>
<dbReference type="AlphaFoldDB" id="A0A5Q2FGH3"/>
<evidence type="ECO:0000313" key="2">
    <source>
        <dbReference type="EMBL" id="QGF23406.1"/>
    </source>
</evidence>
<dbReference type="EMBL" id="CP045725">
    <property type="protein sequence ID" value="QGF23406.1"/>
    <property type="molecule type" value="Genomic_DNA"/>
</dbReference>
<dbReference type="RefSeq" id="WP_153571937.1">
    <property type="nucleotide sequence ID" value="NZ_CP045725.1"/>
</dbReference>
<dbReference type="Pfam" id="PF04230">
    <property type="entry name" value="PS_pyruv_trans"/>
    <property type="match status" value="1"/>
</dbReference>
<name>A0A5Q2FGH3_9ACTN</name>
<dbReference type="Proteomes" id="UP000386847">
    <property type="component" value="Chromosome"/>
</dbReference>
<evidence type="ECO:0000259" key="1">
    <source>
        <dbReference type="Pfam" id="PF04230"/>
    </source>
</evidence>
<dbReference type="KEGG" id="rain:Rai3103_06705"/>
<feature type="domain" description="Polysaccharide pyruvyl transferase" evidence="1">
    <location>
        <begin position="13"/>
        <end position="367"/>
    </location>
</feature>
<evidence type="ECO:0000313" key="3">
    <source>
        <dbReference type="Proteomes" id="UP000386847"/>
    </source>
</evidence>
<dbReference type="PANTHER" id="PTHR36836">
    <property type="entry name" value="COLANIC ACID BIOSYNTHESIS PROTEIN WCAK"/>
    <property type="match status" value="1"/>
</dbReference>
<dbReference type="InterPro" id="IPR007345">
    <property type="entry name" value="Polysacch_pyruvyl_Trfase"/>
</dbReference>
<keyword evidence="3" id="KW-1185">Reference proteome</keyword>